<dbReference type="Pfam" id="PF00171">
    <property type="entry name" value="Aldedh"/>
    <property type="match status" value="1"/>
</dbReference>
<dbReference type="InterPro" id="IPR016162">
    <property type="entry name" value="Ald_DH_N"/>
</dbReference>
<dbReference type="PANTHER" id="PTHR43570:SF16">
    <property type="entry name" value="ALDEHYDE DEHYDROGENASE TYPE III, ISOFORM Q"/>
    <property type="match status" value="1"/>
</dbReference>
<gene>
    <name evidence="6" type="ordered locus">MBIO_0733</name>
</gene>
<evidence type="ECO:0000256" key="3">
    <source>
        <dbReference type="PIRNR" id="PIRNR036492"/>
    </source>
</evidence>
<dbReference type="PROSITE" id="PS00070">
    <property type="entry name" value="ALDEHYDE_DEHYDR_CYS"/>
    <property type="match status" value="1"/>
</dbReference>
<comment type="similarity">
    <text evidence="1 3">Belongs to the aldehyde dehydrogenase family.</text>
</comment>
<protein>
    <recommendedName>
        <fullName evidence="3">Aldehyde dehydrogenase</fullName>
    </recommendedName>
</protein>
<organism evidence="6 7">
    <name type="scientific">Mycoplasmopsis fermentans (strain ATCC 19989 / NBRC 14854 / NCTC 10117 / PG18)</name>
    <name type="common">Mycoplasma fermentans</name>
    <dbReference type="NCBI Taxonomy" id="496833"/>
    <lineage>
        <taxon>Bacteria</taxon>
        <taxon>Bacillati</taxon>
        <taxon>Mycoplasmatota</taxon>
        <taxon>Mycoplasmoidales</taxon>
        <taxon>Metamycoplasmataceae</taxon>
        <taxon>Mycoplasmopsis</taxon>
    </lineage>
</organism>
<feature type="domain" description="Aldehyde dehydrogenase" evidence="5">
    <location>
        <begin position="54"/>
        <end position="452"/>
    </location>
</feature>
<evidence type="ECO:0000256" key="4">
    <source>
        <dbReference type="PIRSR" id="PIRSR036492-1"/>
    </source>
</evidence>
<dbReference type="SUPFAM" id="SSF53720">
    <property type="entry name" value="ALDH-like"/>
    <property type="match status" value="1"/>
</dbReference>
<dbReference type="InterPro" id="IPR016161">
    <property type="entry name" value="Ald_DH/histidinol_DH"/>
</dbReference>
<feature type="active site" evidence="4">
    <location>
        <position position="240"/>
    </location>
</feature>
<dbReference type="Gene3D" id="3.40.605.10">
    <property type="entry name" value="Aldehyde Dehydrogenase, Chain A, domain 1"/>
    <property type="match status" value="1"/>
</dbReference>
<dbReference type="PANTHER" id="PTHR43570">
    <property type="entry name" value="ALDEHYDE DEHYDROGENASE"/>
    <property type="match status" value="1"/>
</dbReference>
<keyword evidence="2 3" id="KW-0560">Oxidoreductase</keyword>
<dbReference type="eggNOG" id="COG1012">
    <property type="taxonomic scope" value="Bacteria"/>
</dbReference>
<dbReference type="FunFam" id="3.40.605.10:FF:000004">
    <property type="entry name" value="Aldehyde dehydrogenase"/>
    <property type="match status" value="1"/>
</dbReference>
<accession>C4XFS6</accession>
<dbReference type="CDD" id="cd07087">
    <property type="entry name" value="ALDH_F3-13-14_CALDH-like"/>
    <property type="match status" value="1"/>
</dbReference>
<dbReference type="InterPro" id="IPR012394">
    <property type="entry name" value="Aldehyde_DH_NAD(P)"/>
</dbReference>
<dbReference type="Gene3D" id="3.40.309.10">
    <property type="entry name" value="Aldehyde Dehydrogenase, Chain A, domain 2"/>
    <property type="match status" value="1"/>
</dbReference>
<evidence type="ECO:0000313" key="6">
    <source>
        <dbReference type="EMBL" id="BAH69998.1"/>
    </source>
</evidence>
<dbReference type="PIRSF" id="PIRSF036492">
    <property type="entry name" value="ALDH"/>
    <property type="match status" value="1"/>
</dbReference>
<dbReference type="HOGENOM" id="CLU_005391_3_1_14"/>
<dbReference type="InterPro" id="IPR016160">
    <property type="entry name" value="Ald_DH_CS_CYS"/>
</dbReference>
<dbReference type="Proteomes" id="UP000006810">
    <property type="component" value="Chromosome"/>
</dbReference>
<dbReference type="AlphaFoldDB" id="C4XFS6"/>
<name>C4XFS6_MYCFP</name>
<reference evidence="6 7" key="1">
    <citation type="journal article" date="2009" name="Curr. Microbiol.">
        <title>Molecular cloning and expression of a novel cholinephosphotransferase involved in glycoglycerophospholipid biosynthesis of Mycoplasma fermentans.</title>
        <authorList>
            <person name="Ishida N."/>
            <person name="Irikura D."/>
            <person name="Matsuda K."/>
            <person name="Sato S."/>
            <person name="Asano K."/>
        </authorList>
    </citation>
    <scope>NUCLEOTIDE SEQUENCE [LARGE SCALE GENOMIC DNA]</scope>
    <source>
        <strain evidence="7">ATCC 19989 / NBRC 14854 / NCTC 10117 / PG18</strain>
    </source>
</reference>
<dbReference type="GO" id="GO:0006081">
    <property type="term" value="P:aldehyde metabolic process"/>
    <property type="evidence" value="ECO:0007669"/>
    <property type="project" value="InterPro"/>
</dbReference>
<evidence type="ECO:0000259" key="5">
    <source>
        <dbReference type="Pfam" id="PF00171"/>
    </source>
</evidence>
<dbReference type="PATRIC" id="fig|496833.3.peg.326"/>
<dbReference type="InterPro" id="IPR015590">
    <property type="entry name" value="Aldehyde_DH_dom"/>
</dbReference>
<feature type="active site" evidence="4">
    <location>
        <position position="274"/>
    </location>
</feature>
<dbReference type="EMBL" id="AP009608">
    <property type="protein sequence ID" value="BAH69998.1"/>
    <property type="molecule type" value="Genomic_DNA"/>
</dbReference>
<evidence type="ECO:0000313" key="7">
    <source>
        <dbReference type="Proteomes" id="UP000006810"/>
    </source>
</evidence>
<evidence type="ECO:0000256" key="2">
    <source>
        <dbReference type="ARBA" id="ARBA00023002"/>
    </source>
</evidence>
<dbReference type="KEGG" id="mfp:MBIO_0733"/>
<proteinExistence type="inferred from homology"/>
<evidence type="ECO:0000256" key="1">
    <source>
        <dbReference type="ARBA" id="ARBA00009986"/>
    </source>
</evidence>
<keyword evidence="7" id="KW-1185">Reference proteome</keyword>
<dbReference type="GO" id="GO:0005737">
    <property type="term" value="C:cytoplasm"/>
    <property type="evidence" value="ECO:0007669"/>
    <property type="project" value="TreeGrafter"/>
</dbReference>
<sequence length="480" mass="55111">MRSKFKITYKFNIIFITKLFIYNILRQTGDIMNAKNVYQLQREKILKNAFIDKKLRKENIEKLYSIIVQNESKIKEALSLDLNKSSLESYFSEIGLVLKEIKFNIKNLNKWTKPFHVSTPSHLALGKSEIQYEPLGQVLIISPWNYPFYLSLMPLVSALAAGNRVIIKPSEFSVHTSQLLQELINNNFDPQYAFVADSSLEVAQELLDYKFDLIHFTGSTTVGKIIAKKASETLTPITLELGGKCPCVVDKSQDIIYSAQKIMAGKLLNAGQTCIAPDYVLIDKNRINAFKAACYVYLENVLQNEEYIKGNYPKIINQKHFERLKKYLPKDHKINEKTLQIMPYIFETSWNDLIMQEEIFGPLLPIIPYDNLDDLLVKFKSLPKPLAAYLFTKDKKIIKLFKEQVTSGALVINDTIMHIANSNLPFGGVGDSGYGRSHGFEGFKAMSNPKAIYQRKGFNFKLNEHPYSKKKEFWIKKIIK</sequence>
<dbReference type="InterPro" id="IPR016163">
    <property type="entry name" value="Ald_DH_C"/>
</dbReference>
<dbReference type="GO" id="GO:0004029">
    <property type="term" value="F:aldehyde dehydrogenase (NAD+) activity"/>
    <property type="evidence" value="ECO:0007669"/>
    <property type="project" value="TreeGrafter"/>
</dbReference>